<keyword evidence="3" id="KW-1185">Reference proteome</keyword>
<feature type="domain" description="Peptidase S24/S26A/S26B/S26C" evidence="1">
    <location>
        <begin position="12"/>
        <end position="79"/>
    </location>
</feature>
<proteinExistence type="predicted"/>
<dbReference type="Proteomes" id="UP000284416">
    <property type="component" value="Unassembled WGS sequence"/>
</dbReference>
<dbReference type="EMBL" id="QWEG01000012">
    <property type="protein sequence ID" value="RHW36030.1"/>
    <property type="molecule type" value="Genomic_DNA"/>
</dbReference>
<dbReference type="Pfam" id="PF00717">
    <property type="entry name" value="Peptidase_S24"/>
    <property type="match status" value="1"/>
</dbReference>
<evidence type="ECO:0000313" key="3">
    <source>
        <dbReference type="Proteomes" id="UP000284416"/>
    </source>
</evidence>
<evidence type="ECO:0000259" key="1">
    <source>
        <dbReference type="Pfam" id="PF00717"/>
    </source>
</evidence>
<dbReference type="InterPro" id="IPR015927">
    <property type="entry name" value="Peptidase_S24_S26A/B/C"/>
</dbReference>
<comment type="caution">
    <text evidence="2">The sequence shown here is derived from an EMBL/GenBank/DDBJ whole genome shotgun (WGS) entry which is preliminary data.</text>
</comment>
<protein>
    <recommendedName>
        <fullName evidence="1">Peptidase S24/S26A/S26B/S26C domain-containing protein</fullName>
    </recommendedName>
</protein>
<dbReference type="InterPro" id="IPR036286">
    <property type="entry name" value="LexA/Signal_pep-like_sf"/>
</dbReference>
<dbReference type="SUPFAM" id="SSF51306">
    <property type="entry name" value="LexA/Signal peptidase"/>
    <property type="match status" value="1"/>
</dbReference>
<dbReference type="CDD" id="cd06462">
    <property type="entry name" value="Peptidase_S24_S26"/>
    <property type="match status" value="1"/>
</dbReference>
<dbReference type="OrthoDB" id="1648066at2"/>
<dbReference type="Gene3D" id="2.10.109.10">
    <property type="entry name" value="Umud Fragment, subunit A"/>
    <property type="match status" value="1"/>
</dbReference>
<evidence type="ECO:0000313" key="2">
    <source>
        <dbReference type="EMBL" id="RHW36030.1"/>
    </source>
</evidence>
<gene>
    <name evidence="2" type="ORF">D1B31_18270</name>
</gene>
<name>A0A417YQA3_9BACI</name>
<dbReference type="AlphaFoldDB" id="A0A417YQA3"/>
<organism evidence="2 3">
    <name type="scientific">Neobacillus notoginsengisoli</name>
    <dbReference type="NCBI Taxonomy" id="1578198"/>
    <lineage>
        <taxon>Bacteria</taxon>
        <taxon>Bacillati</taxon>
        <taxon>Bacillota</taxon>
        <taxon>Bacilli</taxon>
        <taxon>Bacillales</taxon>
        <taxon>Bacillaceae</taxon>
        <taxon>Neobacillus</taxon>
    </lineage>
</organism>
<sequence>MDINFISKAVNSNRKVKFTIQGISMEDTFYHGDTVFIEAKKDYKENDIVVIKDMRGYLISHRLVFIEPPYILTLGDNNKCCDAFTDISKIVGFIRDPHKTYSNKRILNLKSYSWKEFLKIEHQELDSRIVLLLSSKYIEKYISNSNFEKPLDRNGKYLIVYDIPDEVIDSLVKTAYSINPVI</sequence>
<accession>A0A417YQA3</accession>
<reference evidence="2 3" key="1">
    <citation type="journal article" date="2017" name="Int. J. Syst. Evol. Microbiol.">
        <title>Bacillus notoginsengisoli sp. nov., a novel bacterium isolated from the rhizosphere of Panax notoginseng.</title>
        <authorList>
            <person name="Zhang M.Y."/>
            <person name="Cheng J."/>
            <person name="Cai Y."/>
            <person name="Zhang T.Y."/>
            <person name="Wu Y.Y."/>
            <person name="Manikprabhu D."/>
            <person name="Li W.J."/>
            <person name="Zhang Y.X."/>
        </authorList>
    </citation>
    <scope>NUCLEOTIDE SEQUENCE [LARGE SCALE GENOMIC DNA]</scope>
    <source>
        <strain evidence="2 3">JCM 30743</strain>
    </source>
</reference>
<dbReference type="RefSeq" id="WP_118923098.1">
    <property type="nucleotide sequence ID" value="NZ_QWEG01000012.1"/>
</dbReference>